<gene>
    <name evidence="1" type="ORF">AVEN_117633_1</name>
</gene>
<evidence type="ECO:0000313" key="2">
    <source>
        <dbReference type="Proteomes" id="UP000499080"/>
    </source>
</evidence>
<name>A0A4Y2VZK5_ARAVE</name>
<accession>A0A4Y2VZK5</accession>
<keyword evidence="2" id="KW-1185">Reference proteome</keyword>
<proteinExistence type="predicted"/>
<comment type="caution">
    <text evidence="1">The sequence shown here is derived from an EMBL/GenBank/DDBJ whole genome shotgun (WGS) entry which is preliminary data.</text>
</comment>
<dbReference type="AlphaFoldDB" id="A0A4Y2VZK5"/>
<reference evidence="1 2" key="1">
    <citation type="journal article" date="2019" name="Sci. Rep.">
        <title>Orb-weaving spider Araneus ventricosus genome elucidates the spidroin gene catalogue.</title>
        <authorList>
            <person name="Kono N."/>
            <person name="Nakamura H."/>
            <person name="Ohtoshi R."/>
            <person name="Moran D.A.P."/>
            <person name="Shinohara A."/>
            <person name="Yoshida Y."/>
            <person name="Fujiwara M."/>
            <person name="Mori M."/>
            <person name="Tomita M."/>
            <person name="Arakawa K."/>
        </authorList>
    </citation>
    <scope>NUCLEOTIDE SEQUENCE [LARGE SCALE GENOMIC DNA]</scope>
</reference>
<sequence>SFLDVGKILESAFSDATLTCKAASRKLTAGAIVVM</sequence>
<dbReference type="EMBL" id="BGPR01052967">
    <property type="protein sequence ID" value="GBO29778.1"/>
    <property type="molecule type" value="Genomic_DNA"/>
</dbReference>
<dbReference type="Proteomes" id="UP000499080">
    <property type="component" value="Unassembled WGS sequence"/>
</dbReference>
<evidence type="ECO:0000313" key="1">
    <source>
        <dbReference type="EMBL" id="GBO29778.1"/>
    </source>
</evidence>
<protein>
    <submittedName>
        <fullName evidence="1">Uncharacterized protein</fullName>
    </submittedName>
</protein>
<feature type="non-terminal residue" evidence="1">
    <location>
        <position position="1"/>
    </location>
</feature>
<organism evidence="1 2">
    <name type="scientific">Araneus ventricosus</name>
    <name type="common">Orbweaver spider</name>
    <name type="synonym">Epeira ventricosa</name>
    <dbReference type="NCBI Taxonomy" id="182803"/>
    <lineage>
        <taxon>Eukaryota</taxon>
        <taxon>Metazoa</taxon>
        <taxon>Ecdysozoa</taxon>
        <taxon>Arthropoda</taxon>
        <taxon>Chelicerata</taxon>
        <taxon>Arachnida</taxon>
        <taxon>Araneae</taxon>
        <taxon>Araneomorphae</taxon>
        <taxon>Entelegynae</taxon>
        <taxon>Araneoidea</taxon>
        <taxon>Araneidae</taxon>
        <taxon>Araneus</taxon>
    </lineage>
</organism>